<sequence length="648" mass="68850">MGRPPAYIFVVRHGARLDQADKKWHLSSPTPYDPPLTYGGWLQAQAAGARIAAILRQAQEDAGNDSPTAPSKKRKFKIVVHSSPFLRCIQTSVAISAGLAHAAPQASATTPYHLSSTAPEKVNPLSADPSVQPLSGVIQKTPIRVDAFLGEWLNPEYFEAIARPPSSQHMLGTAKVALLRHETISAYESSRPHASSMASQSHGQLWSSPKMSAANDRASSVDSNSPLGLDGLPAMASALPRNRAGSANSASSNRRSTSPDDGYVAPTPNYAISTSGKIPDGYVAHARDACAVADYQWDSMQEPLNWGDGGVFGEEWISMHRRFRAGFQKLVDWYATAESPAELVTKTVQLGVTTTPHAPVFDDADDDAEAVVILVSHGAGCNAMIGAITRQPVLMDVGVATVTMAARKDNVDGDAPIVPLGDPSAPMVPGKIPIDQYYDLKIQASNDHLRNMSSTAGGLSRAASTSSAHVHTPHPQARGRVSTMSPATGLGFHDFDLGGSRSNSANANLASMRRTSYTTSPMPRGIALNTTGITVGSGATNFSQPVSTGLWSPSSPVVRRSESDDDDLFPDFDGRRFATPKAPSPELISPSGSHPLQNIREEQPRTVRSPHRLQEISRPTSRDGDDRMEETVQAVPVASTGAGGLWGA</sequence>
<keyword evidence="3" id="KW-1185">Reference proteome</keyword>
<dbReference type="InterPro" id="IPR029033">
    <property type="entry name" value="His_PPase_superfam"/>
</dbReference>
<dbReference type="CDD" id="cd07040">
    <property type="entry name" value="HP"/>
    <property type="match status" value="1"/>
</dbReference>
<dbReference type="AlphaFoldDB" id="A0A0G4MH89"/>
<gene>
    <name evidence="2" type="ORF">BN1708_006033</name>
</gene>
<feature type="region of interest" description="Disordered" evidence="1">
    <location>
        <begin position="543"/>
        <end position="648"/>
    </location>
</feature>
<accession>A0A0G4MH89</accession>
<feature type="compositionally biased region" description="Basic and acidic residues" evidence="1">
    <location>
        <begin position="612"/>
        <end position="625"/>
    </location>
</feature>
<reference evidence="2 3" key="1">
    <citation type="submission" date="2015-05" db="EMBL/GenBank/DDBJ databases">
        <authorList>
            <person name="Wang D.B."/>
            <person name="Wang M."/>
        </authorList>
    </citation>
    <scope>NUCLEOTIDE SEQUENCE [LARGE SCALE GENOMIC DNA]</scope>
    <source>
        <strain evidence="2">VL1</strain>
    </source>
</reference>
<dbReference type="PANTHER" id="PTHR16469">
    <property type="entry name" value="UBIQUITIN-ASSOCIATED AND SH3 DOMAIN-CONTAINING BA-RELATED"/>
    <property type="match status" value="1"/>
</dbReference>
<dbReference type="SUPFAM" id="SSF53254">
    <property type="entry name" value="Phosphoglycerate mutase-like"/>
    <property type="match status" value="1"/>
</dbReference>
<feature type="compositionally biased region" description="Low complexity" evidence="1">
    <location>
        <begin position="241"/>
        <end position="256"/>
    </location>
</feature>
<dbReference type="EMBL" id="CVQH01022528">
    <property type="protein sequence ID" value="CRK33534.1"/>
    <property type="molecule type" value="Genomic_DNA"/>
</dbReference>
<dbReference type="InterPro" id="IPR051710">
    <property type="entry name" value="Phosphatase_SH3-domain"/>
</dbReference>
<feature type="compositionally biased region" description="Polar residues" evidence="1">
    <location>
        <begin position="451"/>
        <end position="469"/>
    </location>
</feature>
<organism evidence="2 3">
    <name type="scientific">Verticillium longisporum</name>
    <name type="common">Verticillium dahliae var. longisporum</name>
    <dbReference type="NCBI Taxonomy" id="100787"/>
    <lineage>
        <taxon>Eukaryota</taxon>
        <taxon>Fungi</taxon>
        <taxon>Dikarya</taxon>
        <taxon>Ascomycota</taxon>
        <taxon>Pezizomycotina</taxon>
        <taxon>Sordariomycetes</taxon>
        <taxon>Hypocreomycetidae</taxon>
        <taxon>Glomerellales</taxon>
        <taxon>Plectosphaerellaceae</taxon>
        <taxon>Verticillium</taxon>
    </lineage>
</organism>
<name>A0A0G4MH89_VERLO</name>
<evidence type="ECO:0008006" key="4">
    <source>
        <dbReference type="Google" id="ProtNLM"/>
    </source>
</evidence>
<dbReference type="STRING" id="100787.A0A0G4MH89"/>
<dbReference type="SMART" id="SM00855">
    <property type="entry name" value="PGAM"/>
    <property type="match status" value="1"/>
</dbReference>
<feature type="compositionally biased region" description="Polar residues" evidence="1">
    <location>
        <begin position="189"/>
        <end position="210"/>
    </location>
</feature>
<evidence type="ECO:0000313" key="2">
    <source>
        <dbReference type="EMBL" id="CRK33534.1"/>
    </source>
</evidence>
<dbReference type="PANTHER" id="PTHR16469:SF27">
    <property type="entry name" value="UBIQUITIN-ASSOCIATED AND SH3 DOMAIN-CONTAINING BA-RELATED"/>
    <property type="match status" value="1"/>
</dbReference>
<feature type="region of interest" description="Disordered" evidence="1">
    <location>
        <begin position="451"/>
        <end position="481"/>
    </location>
</feature>
<proteinExistence type="predicted"/>
<feature type="compositionally biased region" description="Polar residues" evidence="1">
    <location>
        <begin position="217"/>
        <end position="226"/>
    </location>
</feature>
<dbReference type="InterPro" id="IPR013078">
    <property type="entry name" value="His_Pase_superF_clade-1"/>
</dbReference>
<feature type="region of interest" description="Disordered" evidence="1">
    <location>
        <begin position="189"/>
        <end position="269"/>
    </location>
</feature>
<evidence type="ECO:0000313" key="3">
    <source>
        <dbReference type="Proteomes" id="UP000044602"/>
    </source>
</evidence>
<dbReference type="Proteomes" id="UP000044602">
    <property type="component" value="Unassembled WGS sequence"/>
</dbReference>
<evidence type="ECO:0000256" key="1">
    <source>
        <dbReference type="SAM" id="MobiDB-lite"/>
    </source>
</evidence>
<dbReference type="Gene3D" id="3.40.50.1240">
    <property type="entry name" value="Phosphoglycerate mutase-like"/>
    <property type="match status" value="1"/>
</dbReference>
<protein>
    <recommendedName>
        <fullName evidence="4">Phosphoglycerate mutase</fullName>
    </recommendedName>
</protein>